<dbReference type="InterPro" id="IPR002110">
    <property type="entry name" value="Ankyrin_rpt"/>
</dbReference>
<evidence type="ECO:0000256" key="3">
    <source>
        <dbReference type="PROSITE-ProRule" id="PRU00023"/>
    </source>
</evidence>
<feature type="repeat" description="ANK" evidence="3">
    <location>
        <begin position="163"/>
        <end position="195"/>
    </location>
</feature>
<dbReference type="Pfam" id="PF12796">
    <property type="entry name" value="Ank_2"/>
    <property type="match status" value="1"/>
</dbReference>
<dbReference type="PANTHER" id="PTHR24166">
    <property type="entry name" value="ROLLING PEBBLES, ISOFORM B"/>
    <property type="match status" value="1"/>
</dbReference>
<dbReference type="Proteomes" id="UP000265618">
    <property type="component" value="Unassembled WGS sequence"/>
</dbReference>
<reference evidence="5 6" key="1">
    <citation type="journal article" date="2018" name="PLoS ONE">
        <title>The draft genome of Kipferlia bialata reveals reductive genome evolution in fornicate parasites.</title>
        <authorList>
            <person name="Tanifuji G."/>
            <person name="Takabayashi S."/>
            <person name="Kume K."/>
            <person name="Takagi M."/>
            <person name="Nakayama T."/>
            <person name="Kamikawa R."/>
            <person name="Inagaki Y."/>
            <person name="Hashimoto T."/>
        </authorList>
    </citation>
    <scope>NUCLEOTIDE SEQUENCE [LARGE SCALE GENOMIC DNA]</scope>
    <source>
        <strain evidence="5">NY0173</strain>
    </source>
</reference>
<evidence type="ECO:0000256" key="2">
    <source>
        <dbReference type="ARBA" id="ARBA00023043"/>
    </source>
</evidence>
<evidence type="ECO:0000313" key="6">
    <source>
        <dbReference type="Proteomes" id="UP000265618"/>
    </source>
</evidence>
<keyword evidence="2 3" id="KW-0040">ANK repeat</keyword>
<organism evidence="5 6">
    <name type="scientific">Kipferlia bialata</name>
    <dbReference type="NCBI Taxonomy" id="797122"/>
    <lineage>
        <taxon>Eukaryota</taxon>
        <taxon>Metamonada</taxon>
        <taxon>Carpediemonas-like organisms</taxon>
        <taxon>Kipferlia</taxon>
    </lineage>
</organism>
<feature type="region of interest" description="Disordered" evidence="4">
    <location>
        <begin position="49"/>
        <end position="123"/>
    </location>
</feature>
<feature type="non-terminal residue" evidence="5">
    <location>
        <position position="1"/>
    </location>
</feature>
<dbReference type="PANTHER" id="PTHR24166:SF48">
    <property type="entry name" value="PROTEIN VAPYRIN"/>
    <property type="match status" value="1"/>
</dbReference>
<sequence length="291" mass="31396">YGLTDGDGACALHHAAMNGRHDVCFRIVQYHAERRHSEILRLQRAARRRTRHKEREESVSIALSARSSRGRSREPSVVLSQCLSRRQQTNRLGHATTGLARGHTSISEVGSEPESDYEGLGYEGGIGVEDDGSLLSGSDSDDATATDELRLDTTSEIGVADCHGHTALHAAIRYGWPECVRHLISAEGHIRTEQGMTPLCLAGSRSGVEVVRGEEACEGFVPMSAFYPPETQAEAEGHAPGSLPVRDGRVQYRPCTCSQLAPASGLPVLAHFTNPCCPSCAHRICGCVKCL</sequence>
<gene>
    <name evidence="5" type="ORF">KIPB_014245</name>
</gene>
<dbReference type="OrthoDB" id="435430at2759"/>
<proteinExistence type="predicted"/>
<dbReference type="SUPFAM" id="SSF48403">
    <property type="entry name" value="Ankyrin repeat"/>
    <property type="match status" value="1"/>
</dbReference>
<dbReference type="Gene3D" id="1.25.40.20">
    <property type="entry name" value="Ankyrin repeat-containing domain"/>
    <property type="match status" value="1"/>
</dbReference>
<evidence type="ECO:0008006" key="7">
    <source>
        <dbReference type="Google" id="ProtNLM"/>
    </source>
</evidence>
<protein>
    <recommendedName>
        <fullName evidence="7">Ankyrin repeat-containing domain-containing protein</fullName>
    </recommendedName>
</protein>
<keyword evidence="6" id="KW-1185">Reference proteome</keyword>
<dbReference type="AlphaFoldDB" id="A0A9K3GQ12"/>
<feature type="non-terminal residue" evidence="5">
    <location>
        <position position="291"/>
    </location>
</feature>
<accession>A0A9K3GQ12</accession>
<dbReference type="InterPro" id="IPR050889">
    <property type="entry name" value="Dendritic_Spine_Reg/Scaffold"/>
</dbReference>
<evidence type="ECO:0000256" key="4">
    <source>
        <dbReference type="SAM" id="MobiDB-lite"/>
    </source>
</evidence>
<dbReference type="PROSITE" id="PS50088">
    <property type="entry name" value="ANK_REPEAT"/>
    <property type="match status" value="1"/>
</dbReference>
<dbReference type="EMBL" id="BDIP01007211">
    <property type="protein sequence ID" value="GIQ91137.1"/>
    <property type="molecule type" value="Genomic_DNA"/>
</dbReference>
<evidence type="ECO:0000256" key="1">
    <source>
        <dbReference type="ARBA" id="ARBA00022737"/>
    </source>
</evidence>
<comment type="caution">
    <text evidence="5">The sequence shown here is derived from an EMBL/GenBank/DDBJ whole genome shotgun (WGS) entry which is preliminary data.</text>
</comment>
<name>A0A9K3GQ12_9EUKA</name>
<evidence type="ECO:0000313" key="5">
    <source>
        <dbReference type="EMBL" id="GIQ91137.1"/>
    </source>
</evidence>
<dbReference type="SMART" id="SM00248">
    <property type="entry name" value="ANK"/>
    <property type="match status" value="2"/>
</dbReference>
<feature type="compositionally biased region" description="Polar residues" evidence="4">
    <location>
        <begin position="78"/>
        <end position="91"/>
    </location>
</feature>
<dbReference type="InterPro" id="IPR036770">
    <property type="entry name" value="Ankyrin_rpt-contain_sf"/>
</dbReference>
<keyword evidence="1" id="KW-0677">Repeat</keyword>